<protein>
    <recommendedName>
        <fullName evidence="7">SGNH hydrolase-type esterase domain-containing protein</fullName>
    </recommendedName>
</protein>
<dbReference type="PANTHER" id="PTHR45648">
    <property type="entry name" value="GDSL LIPASE/ACYLHYDROLASE FAMILY PROTEIN (AFU_ORTHOLOGUE AFUA_4G14700)"/>
    <property type="match status" value="1"/>
</dbReference>
<evidence type="ECO:0000256" key="2">
    <source>
        <dbReference type="ARBA" id="ARBA00022801"/>
    </source>
</evidence>
<gene>
    <name evidence="5" type="ORF">AMTR_s00105p00157180</name>
</gene>
<dbReference type="PANTHER" id="PTHR45648:SF141">
    <property type="entry name" value="GDSL ESTERASE_LIPASE 6"/>
    <property type="match status" value="1"/>
</dbReference>
<keyword evidence="3" id="KW-0442">Lipid degradation</keyword>
<dbReference type="eggNOG" id="ENOG502QQRE">
    <property type="taxonomic scope" value="Eukaryota"/>
</dbReference>
<name>W1NZF4_AMBTC</name>
<keyword evidence="3" id="KW-0443">Lipid metabolism</keyword>
<evidence type="ECO:0000256" key="3">
    <source>
        <dbReference type="ARBA" id="ARBA00022963"/>
    </source>
</evidence>
<dbReference type="GO" id="GO:0016042">
    <property type="term" value="P:lipid catabolic process"/>
    <property type="evidence" value="ECO:0007669"/>
    <property type="project" value="UniProtKB-KW"/>
</dbReference>
<keyword evidence="2" id="KW-0378">Hydrolase</keyword>
<reference evidence="6" key="1">
    <citation type="journal article" date="2013" name="Science">
        <title>The Amborella genome and the evolution of flowering plants.</title>
        <authorList>
            <consortium name="Amborella Genome Project"/>
        </authorList>
    </citation>
    <scope>NUCLEOTIDE SEQUENCE [LARGE SCALE GENOMIC DNA]</scope>
</reference>
<keyword evidence="4" id="KW-0732">Signal</keyword>
<sequence length="294" mass="32727">MERNVLVVSLFLLLPTPFAFAGQIPAIFTFGNSLFDAGNNHFNKNCSIQADFPPYGRNFFHHPTGRFTNGRTIADFISELVGLPIQEPYLEVELKIEMGSIKDYPKTGINFASAGSGLLQETSRDWGVTPIQTQFKQLENLVKQKKLDQSIIKNAFFLFESGSNDVFQYFIPAADEREPPQSFVARMLKEILTVINGVYALGARRIVALGLGPVGCIPARSLLPDAPVDKCYKEMNDVVTAFNQGLEHKVMEIPKKLPGAVGVFGDAFNMVQQFISSPRHYGNSLAPTMAYYRY</sequence>
<dbReference type="Proteomes" id="UP000017836">
    <property type="component" value="Unassembled WGS sequence"/>
</dbReference>
<dbReference type="AlphaFoldDB" id="W1NZF4"/>
<dbReference type="InterPro" id="IPR036514">
    <property type="entry name" value="SGNH_hydro_sf"/>
</dbReference>
<accession>W1NZF4</accession>
<dbReference type="InterPro" id="IPR001087">
    <property type="entry name" value="GDSL"/>
</dbReference>
<dbReference type="GO" id="GO:0016788">
    <property type="term" value="F:hydrolase activity, acting on ester bonds"/>
    <property type="evidence" value="ECO:0007669"/>
    <property type="project" value="InterPro"/>
</dbReference>
<evidence type="ECO:0000313" key="6">
    <source>
        <dbReference type="Proteomes" id="UP000017836"/>
    </source>
</evidence>
<dbReference type="OMA" id="NHYNKNC"/>
<dbReference type="Pfam" id="PF00657">
    <property type="entry name" value="Lipase_GDSL"/>
    <property type="match status" value="1"/>
</dbReference>
<dbReference type="STRING" id="13333.W1NZF4"/>
<feature type="chain" id="PRO_5004807070" description="SGNH hydrolase-type esterase domain-containing protein" evidence="4">
    <location>
        <begin position="22"/>
        <end position="294"/>
    </location>
</feature>
<evidence type="ECO:0000313" key="5">
    <source>
        <dbReference type="EMBL" id="ERN00090.1"/>
    </source>
</evidence>
<dbReference type="Gramene" id="ERN00090">
    <property type="protein sequence ID" value="ERN00090"/>
    <property type="gene ID" value="AMTR_s00105p00157180"/>
</dbReference>
<dbReference type="InterPro" id="IPR051058">
    <property type="entry name" value="GDSL_Est/Lipase"/>
</dbReference>
<evidence type="ECO:0000256" key="4">
    <source>
        <dbReference type="SAM" id="SignalP"/>
    </source>
</evidence>
<dbReference type="HOGENOM" id="CLU_015101_0_2_1"/>
<evidence type="ECO:0008006" key="7">
    <source>
        <dbReference type="Google" id="ProtNLM"/>
    </source>
</evidence>
<keyword evidence="6" id="KW-1185">Reference proteome</keyword>
<feature type="signal peptide" evidence="4">
    <location>
        <begin position="1"/>
        <end position="21"/>
    </location>
</feature>
<proteinExistence type="inferred from homology"/>
<dbReference type="Gene3D" id="3.40.50.1110">
    <property type="entry name" value="SGNH hydrolase"/>
    <property type="match status" value="1"/>
</dbReference>
<evidence type="ECO:0000256" key="1">
    <source>
        <dbReference type="ARBA" id="ARBA00008668"/>
    </source>
</evidence>
<comment type="similarity">
    <text evidence="1">Belongs to the 'GDSL' lipolytic enzyme family.</text>
</comment>
<organism evidence="5 6">
    <name type="scientific">Amborella trichopoda</name>
    <dbReference type="NCBI Taxonomy" id="13333"/>
    <lineage>
        <taxon>Eukaryota</taxon>
        <taxon>Viridiplantae</taxon>
        <taxon>Streptophyta</taxon>
        <taxon>Embryophyta</taxon>
        <taxon>Tracheophyta</taxon>
        <taxon>Spermatophyta</taxon>
        <taxon>Magnoliopsida</taxon>
        <taxon>Amborellales</taxon>
        <taxon>Amborellaceae</taxon>
        <taxon>Amborella</taxon>
    </lineage>
</organism>
<dbReference type="EMBL" id="KI394961">
    <property type="protein sequence ID" value="ERN00090.1"/>
    <property type="molecule type" value="Genomic_DNA"/>
</dbReference>